<feature type="transmembrane region" description="Helical" evidence="12">
    <location>
        <begin position="273"/>
        <end position="291"/>
    </location>
</feature>
<name>A0A5N0TF08_9GAMM</name>
<keyword evidence="6" id="KW-0560">Oxidoreductase</keyword>
<dbReference type="InterPro" id="IPR050450">
    <property type="entry name" value="COX15/CtaA_HemeA_synthase"/>
</dbReference>
<dbReference type="PANTHER" id="PTHR35457:SF1">
    <property type="entry name" value="HEME A SYNTHASE"/>
    <property type="match status" value="1"/>
</dbReference>
<accession>A0A5N0TF08</accession>
<keyword evidence="8" id="KW-0350">Heme biosynthesis</keyword>
<keyword evidence="5 12" id="KW-1133">Transmembrane helix</keyword>
<keyword evidence="4" id="KW-0479">Metal-binding</keyword>
<evidence type="ECO:0000256" key="10">
    <source>
        <dbReference type="ARBA" id="ARBA00023157"/>
    </source>
</evidence>
<evidence type="ECO:0000256" key="8">
    <source>
        <dbReference type="ARBA" id="ARBA00023133"/>
    </source>
</evidence>
<feature type="transmembrane region" description="Helical" evidence="12">
    <location>
        <begin position="297"/>
        <end position="319"/>
    </location>
</feature>
<dbReference type="RefSeq" id="WP_150863629.1">
    <property type="nucleotide sequence ID" value="NZ_VYXP01000004.1"/>
</dbReference>
<proteinExistence type="predicted"/>
<evidence type="ECO:0000256" key="9">
    <source>
        <dbReference type="ARBA" id="ARBA00023136"/>
    </source>
</evidence>
<sequence length="326" mass="35350">MSPKIHRLALIAAVVALCVIVLGAWVRLSHAGLGCPDWPGCYGKLTWPTAHHEVSAANEAFPERPVEVHKAWREMVHRYLAGTLVLLVLAINWMAWRGERSARPLRGIAAVTLVLILFQAALGMWTVTLKLMPIVVMGHLLGGMATLGLLSWIAFRSGRLPYERITGMRGMVLAALGVLVLQIALGGWTSANYAALACPDLPKCTGQWMPETDFAGAFTVSREVGVNYEGGILDQPARAAIHITHRIGAIVTLLFLLATGLRLMHWQELRSGALALMTLVSLQFCLGLLNVHLKLPLANAVAHNGVAALLIACLVWLLARTTVRRA</sequence>
<evidence type="ECO:0000256" key="1">
    <source>
        <dbReference type="ARBA" id="ARBA00004141"/>
    </source>
</evidence>
<dbReference type="AlphaFoldDB" id="A0A5N0TF08"/>
<dbReference type="GO" id="GO:0016491">
    <property type="term" value="F:oxidoreductase activity"/>
    <property type="evidence" value="ECO:0007669"/>
    <property type="project" value="UniProtKB-KW"/>
</dbReference>
<keyword evidence="3 12" id="KW-0812">Transmembrane</keyword>
<evidence type="ECO:0000256" key="12">
    <source>
        <dbReference type="SAM" id="Phobius"/>
    </source>
</evidence>
<reference evidence="13 14" key="1">
    <citation type="submission" date="2019-09" db="EMBL/GenBank/DDBJ databases">
        <title>Wenzhouxiangella sp. Genome sequencing and assembly.</title>
        <authorList>
            <person name="Zhang R."/>
        </authorList>
    </citation>
    <scope>NUCLEOTIDE SEQUENCE [LARGE SCALE GENOMIC DNA]</scope>
    <source>
        <strain evidence="13 14">W260</strain>
    </source>
</reference>
<evidence type="ECO:0000256" key="7">
    <source>
        <dbReference type="ARBA" id="ARBA00023004"/>
    </source>
</evidence>
<keyword evidence="9 12" id="KW-0472">Membrane</keyword>
<keyword evidence="10" id="KW-1015">Disulfide bond</keyword>
<dbReference type="Pfam" id="PF02628">
    <property type="entry name" value="COX15-CtaA"/>
    <property type="match status" value="1"/>
</dbReference>
<feature type="transmembrane region" description="Helical" evidence="12">
    <location>
        <begin position="108"/>
        <end position="128"/>
    </location>
</feature>
<dbReference type="EMBL" id="VYXP01000004">
    <property type="protein sequence ID" value="KAA9131839.1"/>
    <property type="molecule type" value="Genomic_DNA"/>
</dbReference>
<evidence type="ECO:0000256" key="3">
    <source>
        <dbReference type="ARBA" id="ARBA00022692"/>
    </source>
</evidence>
<feature type="transmembrane region" description="Helical" evidence="12">
    <location>
        <begin position="79"/>
        <end position="96"/>
    </location>
</feature>
<keyword evidence="7" id="KW-0408">Iron</keyword>
<dbReference type="Proteomes" id="UP000325372">
    <property type="component" value="Unassembled WGS sequence"/>
</dbReference>
<comment type="pathway">
    <text evidence="11">Porphyrin-containing compound metabolism.</text>
</comment>
<feature type="transmembrane region" description="Helical" evidence="12">
    <location>
        <begin position="134"/>
        <end position="155"/>
    </location>
</feature>
<keyword evidence="14" id="KW-1185">Reference proteome</keyword>
<comment type="caution">
    <text evidence="13">The sequence shown here is derived from an EMBL/GenBank/DDBJ whole genome shotgun (WGS) entry which is preliminary data.</text>
</comment>
<evidence type="ECO:0000313" key="13">
    <source>
        <dbReference type="EMBL" id="KAA9131839.1"/>
    </source>
</evidence>
<gene>
    <name evidence="13" type="ORF">F3N42_06570</name>
</gene>
<dbReference type="GO" id="GO:0046872">
    <property type="term" value="F:metal ion binding"/>
    <property type="evidence" value="ECO:0007669"/>
    <property type="project" value="UniProtKB-KW"/>
</dbReference>
<evidence type="ECO:0000256" key="11">
    <source>
        <dbReference type="ARBA" id="ARBA00023444"/>
    </source>
</evidence>
<dbReference type="GO" id="GO:0006784">
    <property type="term" value="P:heme A biosynthetic process"/>
    <property type="evidence" value="ECO:0007669"/>
    <property type="project" value="InterPro"/>
</dbReference>
<evidence type="ECO:0000256" key="2">
    <source>
        <dbReference type="ARBA" id="ARBA00022475"/>
    </source>
</evidence>
<keyword evidence="2" id="KW-1003">Cell membrane</keyword>
<protein>
    <submittedName>
        <fullName evidence="13">Heme A synthase</fullName>
    </submittedName>
</protein>
<dbReference type="InterPro" id="IPR003780">
    <property type="entry name" value="COX15/CtaA_fam"/>
</dbReference>
<evidence type="ECO:0000256" key="4">
    <source>
        <dbReference type="ARBA" id="ARBA00022723"/>
    </source>
</evidence>
<evidence type="ECO:0000256" key="6">
    <source>
        <dbReference type="ARBA" id="ARBA00023002"/>
    </source>
</evidence>
<dbReference type="PANTHER" id="PTHR35457">
    <property type="entry name" value="HEME A SYNTHASE"/>
    <property type="match status" value="1"/>
</dbReference>
<organism evidence="13 14">
    <name type="scientific">Marinihelvus fidelis</name>
    <dbReference type="NCBI Taxonomy" id="2613842"/>
    <lineage>
        <taxon>Bacteria</taxon>
        <taxon>Pseudomonadati</taxon>
        <taxon>Pseudomonadota</taxon>
        <taxon>Gammaproteobacteria</taxon>
        <taxon>Chromatiales</taxon>
        <taxon>Wenzhouxiangellaceae</taxon>
        <taxon>Marinihelvus</taxon>
    </lineage>
</organism>
<feature type="transmembrane region" description="Helical" evidence="12">
    <location>
        <begin position="167"/>
        <end position="185"/>
    </location>
</feature>
<evidence type="ECO:0000256" key="5">
    <source>
        <dbReference type="ARBA" id="ARBA00022989"/>
    </source>
</evidence>
<dbReference type="GO" id="GO:0016020">
    <property type="term" value="C:membrane"/>
    <property type="evidence" value="ECO:0007669"/>
    <property type="project" value="UniProtKB-SubCell"/>
</dbReference>
<feature type="transmembrane region" description="Helical" evidence="12">
    <location>
        <begin position="243"/>
        <end position="261"/>
    </location>
</feature>
<comment type="subcellular location">
    <subcellularLocation>
        <location evidence="1">Membrane</location>
        <topology evidence="1">Multi-pass membrane protein</topology>
    </subcellularLocation>
</comment>
<evidence type="ECO:0000313" key="14">
    <source>
        <dbReference type="Proteomes" id="UP000325372"/>
    </source>
</evidence>